<dbReference type="GO" id="GO:0000160">
    <property type="term" value="P:phosphorelay signal transduction system"/>
    <property type="evidence" value="ECO:0007669"/>
    <property type="project" value="InterPro"/>
</dbReference>
<dbReference type="RefSeq" id="WP_271713520.1">
    <property type="nucleotide sequence ID" value="NZ_AP024169.1"/>
</dbReference>
<dbReference type="Pfam" id="PF00072">
    <property type="entry name" value="Response_reg"/>
    <property type="match status" value="1"/>
</dbReference>
<dbReference type="InterPro" id="IPR018062">
    <property type="entry name" value="HTH_AraC-typ_CS"/>
</dbReference>
<evidence type="ECO:0000259" key="7">
    <source>
        <dbReference type="PROSITE" id="PS01124"/>
    </source>
</evidence>
<gene>
    <name evidence="9" type="ORF">bsdtb5_37670</name>
</gene>
<feature type="domain" description="Response regulatory" evidence="8">
    <location>
        <begin position="3"/>
        <end position="119"/>
    </location>
</feature>
<organism evidence="9 10">
    <name type="scientific">Anaeromicropila herbilytica</name>
    <dbReference type="NCBI Taxonomy" id="2785025"/>
    <lineage>
        <taxon>Bacteria</taxon>
        <taxon>Bacillati</taxon>
        <taxon>Bacillota</taxon>
        <taxon>Clostridia</taxon>
        <taxon>Lachnospirales</taxon>
        <taxon>Lachnospiraceae</taxon>
        <taxon>Anaeromicropila</taxon>
    </lineage>
</organism>
<sequence>MIKVLLIDEFSVYQDITNLISLEKEGFEVIGEVYDGELALPIIRETKPDLIIVDINIPVLNGLQLSKLVLDEMPWIKIILLSSINEFKYAKDAINIGITYFVQKPIESSELIASLVRVRNLIYTERVEKANAELSQQVLDHNKTNNLQTFYTSLVTNDINLHDILEKSKTMNIDLVAKCYNIILCQINQKEIHISIHDERVIDLLHYIENNLKGDFHIIHCILPHGIMAYLIKGSDHKTIESNIDKIVHNIQLALQKYQNMEYFIAVGSEVNRLSELKKCYDSASKAFSYRYFIGKNQVFYSDSSHEYRIIKHSEIDLGNVNVSKLDKSCLERYLRIGLKCDTKKILREYFSNLDTQNLNSFLFRHYIIYDIYFLCISISEELGMNSNIIIDQCGNPQNLCFSNSNLEEIINYFENVFEVIFVFRETHSTQKYQSLLINAKEYINQYYSNEDISLQKVANHVNISPSYFSTIFSQQVGQKFIDYLTDIRMKKAKELLSSSSMKISEIGYAVGYNDPHYFSFIFKKAENVTPKEYRANKR</sequence>
<dbReference type="Pfam" id="PF12833">
    <property type="entry name" value="HTH_18"/>
    <property type="match status" value="1"/>
</dbReference>
<evidence type="ECO:0000256" key="4">
    <source>
        <dbReference type="ARBA" id="ARBA00023163"/>
    </source>
</evidence>
<evidence type="ECO:0000256" key="6">
    <source>
        <dbReference type="PROSITE-ProRule" id="PRU00169"/>
    </source>
</evidence>
<dbReference type="Gene3D" id="3.40.50.2300">
    <property type="match status" value="1"/>
</dbReference>
<dbReference type="InterPro" id="IPR001789">
    <property type="entry name" value="Sig_transdc_resp-reg_receiver"/>
</dbReference>
<dbReference type="SMART" id="SM00448">
    <property type="entry name" value="REC"/>
    <property type="match status" value="1"/>
</dbReference>
<reference evidence="9 10" key="1">
    <citation type="submission" date="2020-11" db="EMBL/GenBank/DDBJ databases">
        <title>Draft genome sequencing of a Lachnospiraceae strain isolated from anoxic soil subjected to BSD treatment.</title>
        <authorList>
            <person name="Uek A."/>
            <person name="Tonouchi A."/>
        </authorList>
    </citation>
    <scope>NUCLEOTIDE SEQUENCE [LARGE SCALE GENOMIC DNA]</scope>
    <source>
        <strain evidence="9 10">TB5</strain>
    </source>
</reference>
<dbReference type="EMBL" id="AP024169">
    <property type="protein sequence ID" value="BCN32472.1"/>
    <property type="molecule type" value="Genomic_DNA"/>
</dbReference>
<protein>
    <recommendedName>
        <fullName evidence="1">Stage 0 sporulation protein A homolog</fullName>
    </recommendedName>
</protein>
<dbReference type="AlphaFoldDB" id="A0A7R7EPA0"/>
<dbReference type="SUPFAM" id="SSF46689">
    <property type="entry name" value="Homeodomain-like"/>
    <property type="match status" value="2"/>
</dbReference>
<dbReference type="PROSITE" id="PS50110">
    <property type="entry name" value="RESPONSE_REGULATORY"/>
    <property type="match status" value="1"/>
</dbReference>
<proteinExistence type="predicted"/>
<dbReference type="InterPro" id="IPR011006">
    <property type="entry name" value="CheY-like_superfamily"/>
</dbReference>
<comment type="function">
    <text evidence="5">May play the central regulatory role in sporulation. It may be an element of the effector pathway responsible for the activation of sporulation genes in response to nutritional stress. Spo0A may act in concert with spo0H (a sigma factor) to control the expression of some genes that are critical to the sporulation process.</text>
</comment>
<evidence type="ECO:0000256" key="5">
    <source>
        <dbReference type="ARBA" id="ARBA00024867"/>
    </source>
</evidence>
<dbReference type="KEGG" id="ahb:bsdtb5_37670"/>
<dbReference type="GO" id="GO:0003700">
    <property type="term" value="F:DNA-binding transcription factor activity"/>
    <property type="evidence" value="ECO:0007669"/>
    <property type="project" value="InterPro"/>
</dbReference>
<dbReference type="PROSITE" id="PS00041">
    <property type="entry name" value="HTH_ARAC_FAMILY_1"/>
    <property type="match status" value="1"/>
</dbReference>
<evidence type="ECO:0000259" key="8">
    <source>
        <dbReference type="PROSITE" id="PS50110"/>
    </source>
</evidence>
<dbReference type="GO" id="GO:0043565">
    <property type="term" value="F:sequence-specific DNA binding"/>
    <property type="evidence" value="ECO:0007669"/>
    <property type="project" value="InterPro"/>
</dbReference>
<evidence type="ECO:0000313" key="9">
    <source>
        <dbReference type="EMBL" id="BCN32472.1"/>
    </source>
</evidence>
<keyword evidence="2" id="KW-0805">Transcription regulation</keyword>
<dbReference type="InterPro" id="IPR009057">
    <property type="entry name" value="Homeodomain-like_sf"/>
</dbReference>
<dbReference type="SMART" id="SM00342">
    <property type="entry name" value="HTH_ARAC"/>
    <property type="match status" value="1"/>
</dbReference>
<dbReference type="PANTHER" id="PTHR43280:SF2">
    <property type="entry name" value="HTH-TYPE TRANSCRIPTIONAL REGULATOR EXSA"/>
    <property type="match status" value="1"/>
</dbReference>
<keyword evidence="6" id="KW-0597">Phosphoprotein</keyword>
<dbReference type="SUPFAM" id="SSF52172">
    <property type="entry name" value="CheY-like"/>
    <property type="match status" value="1"/>
</dbReference>
<feature type="domain" description="HTH araC/xylS-type" evidence="7">
    <location>
        <begin position="438"/>
        <end position="537"/>
    </location>
</feature>
<dbReference type="Proteomes" id="UP000595897">
    <property type="component" value="Chromosome"/>
</dbReference>
<dbReference type="CDD" id="cd17536">
    <property type="entry name" value="REC_YesN-like"/>
    <property type="match status" value="1"/>
</dbReference>
<dbReference type="InterPro" id="IPR020449">
    <property type="entry name" value="Tscrpt_reg_AraC-type_HTH"/>
</dbReference>
<keyword evidence="3 9" id="KW-0238">DNA-binding</keyword>
<dbReference type="PRINTS" id="PR00032">
    <property type="entry name" value="HTHARAC"/>
</dbReference>
<evidence type="ECO:0000313" key="10">
    <source>
        <dbReference type="Proteomes" id="UP000595897"/>
    </source>
</evidence>
<dbReference type="PANTHER" id="PTHR43280">
    <property type="entry name" value="ARAC-FAMILY TRANSCRIPTIONAL REGULATOR"/>
    <property type="match status" value="1"/>
</dbReference>
<keyword evidence="10" id="KW-1185">Reference proteome</keyword>
<dbReference type="PROSITE" id="PS01124">
    <property type="entry name" value="HTH_ARAC_FAMILY_2"/>
    <property type="match status" value="1"/>
</dbReference>
<dbReference type="InterPro" id="IPR018060">
    <property type="entry name" value="HTH_AraC"/>
</dbReference>
<evidence type="ECO:0000256" key="2">
    <source>
        <dbReference type="ARBA" id="ARBA00023015"/>
    </source>
</evidence>
<feature type="modified residue" description="4-aspartylphosphate" evidence="6">
    <location>
        <position position="54"/>
    </location>
</feature>
<name>A0A7R7EPA0_9FIRM</name>
<evidence type="ECO:0000256" key="3">
    <source>
        <dbReference type="ARBA" id="ARBA00023125"/>
    </source>
</evidence>
<evidence type="ECO:0000256" key="1">
    <source>
        <dbReference type="ARBA" id="ARBA00018672"/>
    </source>
</evidence>
<accession>A0A7R7EPA0</accession>
<dbReference type="Gene3D" id="1.10.10.60">
    <property type="entry name" value="Homeodomain-like"/>
    <property type="match status" value="2"/>
</dbReference>
<keyword evidence="4" id="KW-0804">Transcription</keyword>